<sequence>MYQQNAINTSNYIPQNSQIDSTFNNLIPGQDVQIVNDTYQASQVSTAAVPLYMNEVQQAMNPSQLSQSTQAYNSNNSDFSFFYCFNFHPYRVNCEEVQLSFETFSQILNNIDNNSTYNVYVFYHGQILTKKIYKVTCEMISHISMFQFLNKNIYGIEFNQTEQQQQKPSRQHLENLKLHLKNDLAHYFSSQQIYEEKHFQQSNENTFSNDQYFTPQQDNSSHESSVVVKYYLSTERKFQRNTIYLKDVAWPIKKGNFAITTGFELIE</sequence>
<comment type="caution">
    <text evidence="1">The sequence shown here is derived from an EMBL/GenBank/DDBJ whole genome shotgun (WGS) entry which is preliminary data.</text>
</comment>
<protein>
    <submittedName>
        <fullName evidence="1">7848_t:CDS:1</fullName>
    </submittedName>
</protein>
<keyword evidence="2" id="KW-1185">Reference proteome</keyword>
<evidence type="ECO:0000313" key="1">
    <source>
        <dbReference type="EMBL" id="CAG8549855.1"/>
    </source>
</evidence>
<gene>
    <name evidence="1" type="ORF">FMOSSE_LOCUS6411</name>
</gene>
<reference evidence="1" key="1">
    <citation type="submission" date="2021-06" db="EMBL/GenBank/DDBJ databases">
        <authorList>
            <person name="Kallberg Y."/>
            <person name="Tangrot J."/>
            <person name="Rosling A."/>
        </authorList>
    </citation>
    <scope>NUCLEOTIDE SEQUENCE</scope>
    <source>
        <strain evidence="1">87-6 pot B 2015</strain>
    </source>
</reference>
<accession>A0A9N9B1I9</accession>
<organism evidence="1 2">
    <name type="scientific">Funneliformis mosseae</name>
    <name type="common">Endomycorrhizal fungus</name>
    <name type="synonym">Glomus mosseae</name>
    <dbReference type="NCBI Taxonomy" id="27381"/>
    <lineage>
        <taxon>Eukaryota</taxon>
        <taxon>Fungi</taxon>
        <taxon>Fungi incertae sedis</taxon>
        <taxon>Mucoromycota</taxon>
        <taxon>Glomeromycotina</taxon>
        <taxon>Glomeromycetes</taxon>
        <taxon>Glomerales</taxon>
        <taxon>Glomeraceae</taxon>
        <taxon>Funneliformis</taxon>
    </lineage>
</organism>
<dbReference type="EMBL" id="CAJVPP010001339">
    <property type="protein sequence ID" value="CAG8549855.1"/>
    <property type="molecule type" value="Genomic_DNA"/>
</dbReference>
<evidence type="ECO:0000313" key="2">
    <source>
        <dbReference type="Proteomes" id="UP000789375"/>
    </source>
</evidence>
<dbReference type="Proteomes" id="UP000789375">
    <property type="component" value="Unassembled WGS sequence"/>
</dbReference>
<name>A0A9N9B1I9_FUNMO</name>
<proteinExistence type="predicted"/>
<dbReference type="AlphaFoldDB" id="A0A9N9B1I9"/>